<name>A0A756ZB57_SALER</name>
<gene>
    <name evidence="1" type="ORF">G8T86_003548</name>
</gene>
<reference evidence="1" key="2">
    <citation type="submission" date="2020-02" db="EMBL/GenBank/DDBJ databases">
        <authorList>
            <consortium name="NCBI Pathogen Detection Project"/>
        </authorList>
    </citation>
    <scope>NUCLEOTIDE SEQUENCE</scope>
    <source>
        <strain evidence="1">MA.MC_07-0853</strain>
    </source>
</reference>
<accession>A0A756ZB57</accession>
<comment type="caution">
    <text evidence="1">The sequence shown here is derived from an EMBL/GenBank/DDBJ whole genome shotgun (WGS) entry which is preliminary data.</text>
</comment>
<dbReference type="EMBL" id="DAAXCN010000014">
    <property type="protein sequence ID" value="HAG0428701.1"/>
    <property type="molecule type" value="Genomic_DNA"/>
</dbReference>
<evidence type="ECO:0000313" key="1">
    <source>
        <dbReference type="EMBL" id="HAG0428701.1"/>
    </source>
</evidence>
<organism evidence="1">
    <name type="scientific">Salmonella enterica</name>
    <name type="common">Salmonella choleraesuis</name>
    <dbReference type="NCBI Taxonomy" id="28901"/>
    <lineage>
        <taxon>Bacteria</taxon>
        <taxon>Pseudomonadati</taxon>
        <taxon>Pseudomonadota</taxon>
        <taxon>Gammaproteobacteria</taxon>
        <taxon>Enterobacterales</taxon>
        <taxon>Enterobacteriaceae</taxon>
        <taxon>Salmonella</taxon>
    </lineage>
</organism>
<proteinExistence type="predicted"/>
<protein>
    <submittedName>
        <fullName evidence="1">Uncharacterized protein</fullName>
    </submittedName>
</protein>
<reference evidence="1" key="1">
    <citation type="journal article" date="2018" name="Genome Biol.">
        <title>SKESA: strategic k-mer extension for scrupulous assemblies.</title>
        <authorList>
            <person name="Souvorov A."/>
            <person name="Agarwala R."/>
            <person name="Lipman D.J."/>
        </authorList>
    </citation>
    <scope>NUCLEOTIDE SEQUENCE</scope>
    <source>
        <strain evidence="1">MA.MC_07-0853</strain>
    </source>
</reference>
<sequence length="70" mass="8216">MIMLSKREKETLREISQWKEFYSNWKPKTRAKLERMNLVANVSPKGCVENYQLTEKGHSLLQQLTEAGAF</sequence>
<dbReference type="AlphaFoldDB" id="A0A756ZB57"/>